<comment type="caution">
    <text evidence="1">The sequence shown here is derived from an EMBL/GenBank/DDBJ whole genome shotgun (WGS) entry which is preliminary data.</text>
</comment>
<proteinExistence type="predicted"/>
<protein>
    <submittedName>
        <fullName evidence="1">Uncharacterized protein</fullName>
    </submittedName>
</protein>
<gene>
    <name evidence="1" type="ORF">CEE69_03700</name>
</gene>
<evidence type="ECO:0000313" key="2">
    <source>
        <dbReference type="Proteomes" id="UP000225740"/>
    </source>
</evidence>
<dbReference type="AlphaFoldDB" id="A0A2G1WBT1"/>
<organism evidence="1 2">
    <name type="scientific">Rhodopirellula bahusiensis</name>
    <dbReference type="NCBI Taxonomy" id="2014065"/>
    <lineage>
        <taxon>Bacteria</taxon>
        <taxon>Pseudomonadati</taxon>
        <taxon>Planctomycetota</taxon>
        <taxon>Planctomycetia</taxon>
        <taxon>Pirellulales</taxon>
        <taxon>Pirellulaceae</taxon>
        <taxon>Rhodopirellula</taxon>
    </lineage>
</organism>
<sequence length="75" mass="8332">MHSRISRPSALTCARSSIATKFFCNQLGVVIDLSELMRVEDAESQRSFSLKPESIQEPFGNNFGIKGSGRTRALR</sequence>
<dbReference type="Proteomes" id="UP000225740">
    <property type="component" value="Unassembled WGS sequence"/>
</dbReference>
<evidence type="ECO:0000313" key="1">
    <source>
        <dbReference type="EMBL" id="PHQ36498.1"/>
    </source>
</evidence>
<reference evidence="1 2" key="1">
    <citation type="submission" date="2017-06" db="EMBL/GenBank/DDBJ databases">
        <title>Description of Rhodopirellula bahusiensis sp. nov.</title>
        <authorList>
            <person name="Kizina J."/>
            <person name="Harder J."/>
        </authorList>
    </citation>
    <scope>NUCLEOTIDE SEQUENCE [LARGE SCALE GENOMIC DNA]</scope>
    <source>
        <strain evidence="1 2">SWK21</strain>
    </source>
</reference>
<keyword evidence="2" id="KW-1185">Reference proteome</keyword>
<dbReference type="EMBL" id="NIZW01000002">
    <property type="protein sequence ID" value="PHQ36498.1"/>
    <property type="molecule type" value="Genomic_DNA"/>
</dbReference>
<accession>A0A2G1WBT1</accession>
<name>A0A2G1WBT1_9BACT</name>